<evidence type="ECO:0000256" key="1">
    <source>
        <dbReference type="SAM" id="SignalP"/>
    </source>
</evidence>
<dbReference type="EMBL" id="WEGJ01000013">
    <property type="protein sequence ID" value="MQY13464.1"/>
    <property type="molecule type" value="Genomic_DNA"/>
</dbReference>
<proteinExistence type="predicted"/>
<organism evidence="3 4">
    <name type="scientific">Streptomyces smaragdinus</name>
    <dbReference type="NCBI Taxonomy" id="2585196"/>
    <lineage>
        <taxon>Bacteria</taxon>
        <taxon>Bacillati</taxon>
        <taxon>Actinomycetota</taxon>
        <taxon>Actinomycetes</taxon>
        <taxon>Kitasatosporales</taxon>
        <taxon>Streptomycetaceae</taxon>
        <taxon>Streptomyces</taxon>
    </lineage>
</organism>
<keyword evidence="1" id="KW-0732">Signal</keyword>
<reference evidence="3 4" key="1">
    <citation type="submission" date="2019-10" db="EMBL/GenBank/DDBJ databases">
        <title>Streptomyces smaragdinus sp. nov. and Streptomyces fabii sp. nov., isolated from the gut of fungus growing-termite Macrotermes natalensis.</title>
        <authorList>
            <person name="Schwitalla J."/>
            <person name="Benndorf R."/>
            <person name="Martin K."/>
            <person name="De Beer W."/>
            <person name="Kaster A.-K."/>
            <person name="Vollmers J."/>
            <person name="Poulsen M."/>
            <person name="Beemelmanns C."/>
        </authorList>
    </citation>
    <scope>NUCLEOTIDE SEQUENCE [LARGE SCALE GENOMIC DNA]</scope>
    <source>
        <strain evidence="3 4">RB5</strain>
    </source>
</reference>
<dbReference type="Proteomes" id="UP000466345">
    <property type="component" value="Unassembled WGS sequence"/>
</dbReference>
<dbReference type="OrthoDB" id="9789133at2"/>
<evidence type="ECO:0000259" key="2">
    <source>
        <dbReference type="SMART" id="SM00849"/>
    </source>
</evidence>
<evidence type="ECO:0000313" key="3">
    <source>
        <dbReference type="EMBL" id="MQY13464.1"/>
    </source>
</evidence>
<evidence type="ECO:0000313" key="4">
    <source>
        <dbReference type="Proteomes" id="UP000466345"/>
    </source>
</evidence>
<keyword evidence="4" id="KW-1185">Reference proteome</keyword>
<dbReference type="PANTHER" id="PTHR43546:SF3">
    <property type="entry name" value="UPF0173 METAL-DEPENDENT HYDROLASE MJ1163"/>
    <property type="match status" value="1"/>
</dbReference>
<feature type="domain" description="Metallo-beta-lactamase" evidence="2">
    <location>
        <begin position="49"/>
        <end position="253"/>
    </location>
</feature>
<sequence length="325" mass="35018">MSKIKNSRRSVLRGLALGATAPLLPALADTASAAPRPLSAGDASFRWLGTSGWRIDAAGQTLLVDPYVTRFATGIFAPPFNSKTVLPATNATRADELCGTPDWILVTHSHWDHIADVPYLAEKHLNARVIGTETTRHLLVAWGVDPDRIIVVRGGETLDLGGGLIAEIAASLHSRNKTWSYFAPGTLTAPPAAAPENISDLPEGNTLAFLVKAGSDGPSVFLMGASDIDERAVAGMRPQIAMVATESTFHRAHRYVPRLLEAIGRPEVVVPVHWDNFETDLGPEVVPDTTMDLTGLIDQVRRLSPGTRIVLPDYRTVYGGDMRPR</sequence>
<dbReference type="RefSeq" id="WP_153453230.1">
    <property type="nucleotide sequence ID" value="NZ_WEGJ01000013.1"/>
</dbReference>
<dbReference type="AlphaFoldDB" id="A0A7K0CL30"/>
<dbReference type="InterPro" id="IPR001279">
    <property type="entry name" value="Metallo-B-lactamas"/>
</dbReference>
<protein>
    <recommendedName>
        <fullName evidence="2">Metallo-beta-lactamase domain-containing protein</fullName>
    </recommendedName>
</protein>
<dbReference type="PANTHER" id="PTHR43546">
    <property type="entry name" value="UPF0173 METAL-DEPENDENT HYDROLASE MJ1163-RELATED"/>
    <property type="match status" value="1"/>
</dbReference>
<feature type="chain" id="PRO_5039633667" description="Metallo-beta-lactamase domain-containing protein" evidence="1">
    <location>
        <begin position="29"/>
        <end position="325"/>
    </location>
</feature>
<dbReference type="SUPFAM" id="SSF56281">
    <property type="entry name" value="Metallo-hydrolase/oxidoreductase"/>
    <property type="match status" value="1"/>
</dbReference>
<dbReference type="Pfam" id="PF13483">
    <property type="entry name" value="Lactamase_B_3"/>
    <property type="match status" value="1"/>
</dbReference>
<feature type="signal peptide" evidence="1">
    <location>
        <begin position="1"/>
        <end position="28"/>
    </location>
</feature>
<comment type="caution">
    <text evidence="3">The sequence shown here is derived from an EMBL/GenBank/DDBJ whole genome shotgun (WGS) entry which is preliminary data.</text>
</comment>
<dbReference type="InterPro" id="IPR036866">
    <property type="entry name" value="RibonucZ/Hydroxyglut_hydro"/>
</dbReference>
<dbReference type="InterPro" id="IPR050114">
    <property type="entry name" value="UPF0173_UPF0282_UlaG_hydrolase"/>
</dbReference>
<dbReference type="SMART" id="SM00849">
    <property type="entry name" value="Lactamase_B"/>
    <property type="match status" value="1"/>
</dbReference>
<dbReference type="Gene3D" id="3.60.15.10">
    <property type="entry name" value="Ribonuclease Z/Hydroxyacylglutathione hydrolase-like"/>
    <property type="match status" value="1"/>
</dbReference>
<gene>
    <name evidence="3" type="ORF">SRB5_36120</name>
</gene>
<dbReference type="PROSITE" id="PS51318">
    <property type="entry name" value="TAT"/>
    <property type="match status" value="1"/>
</dbReference>
<accession>A0A7K0CL30</accession>
<name>A0A7K0CL30_9ACTN</name>
<dbReference type="InterPro" id="IPR006311">
    <property type="entry name" value="TAT_signal"/>
</dbReference>